<feature type="domain" description="C2H2-type" evidence="14">
    <location>
        <begin position="217"/>
        <end position="244"/>
    </location>
</feature>
<dbReference type="PANTHER" id="PTHR24381">
    <property type="entry name" value="ZINC FINGER PROTEIN"/>
    <property type="match status" value="1"/>
</dbReference>
<dbReference type="AlphaFoldDB" id="A0A0N7ZA18"/>
<keyword evidence="10" id="KW-0539">Nucleus</keyword>
<feature type="domain" description="C2H2-type" evidence="14">
    <location>
        <begin position="42"/>
        <end position="70"/>
    </location>
</feature>
<keyword evidence="3" id="KW-0479">Metal-binding</keyword>
<proteinExistence type="inferred from homology"/>
<dbReference type="FunFam" id="3.30.160.60:FF:000325">
    <property type="entry name" value="ZFP90 zinc finger protein"/>
    <property type="match status" value="1"/>
</dbReference>
<dbReference type="PROSITE" id="PS00028">
    <property type="entry name" value="ZINC_FINGER_C2H2_1"/>
    <property type="match status" value="7"/>
</dbReference>
<evidence type="ECO:0000259" key="14">
    <source>
        <dbReference type="PROSITE" id="PS50157"/>
    </source>
</evidence>
<evidence type="ECO:0000256" key="1">
    <source>
        <dbReference type="ARBA" id="ARBA00004123"/>
    </source>
</evidence>
<evidence type="ECO:0000256" key="8">
    <source>
        <dbReference type="ARBA" id="ARBA00023125"/>
    </source>
</evidence>
<evidence type="ECO:0000256" key="12">
    <source>
        <dbReference type="SAM" id="Coils"/>
    </source>
</evidence>
<dbReference type="GO" id="GO:0000977">
    <property type="term" value="F:RNA polymerase II transcription regulatory region sequence-specific DNA binding"/>
    <property type="evidence" value="ECO:0007669"/>
    <property type="project" value="TreeGrafter"/>
</dbReference>
<keyword evidence="6" id="KW-0862">Zinc</keyword>
<dbReference type="InterPro" id="IPR013087">
    <property type="entry name" value="Znf_C2H2_type"/>
</dbReference>
<accession>A0A0N7ZA18</accession>
<feature type="compositionally biased region" description="Basic residues" evidence="13">
    <location>
        <begin position="294"/>
        <end position="305"/>
    </location>
</feature>
<evidence type="ECO:0000256" key="4">
    <source>
        <dbReference type="ARBA" id="ARBA00022737"/>
    </source>
</evidence>
<feature type="domain" description="C2H2-type" evidence="14">
    <location>
        <begin position="189"/>
        <end position="217"/>
    </location>
</feature>
<keyword evidence="7" id="KW-0805">Transcription regulation</keyword>
<evidence type="ECO:0000313" key="15">
    <source>
        <dbReference type="EMBL" id="JAI57608.1"/>
    </source>
</evidence>
<dbReference type="PROSITE" id="PS50157">
    <property type="entry name" value="ZINC_FINGER_C2H2_2"/>
    <property type="match status" value="7"/>
</dbReference>
<dbReference type="InterPro" id="IPR036236">
    <property type="entry name" value="Znf_C2H2_sf"/>
</dbReference>
<evidence type="ECO:0000256" key="10">
    <source>
        <dbReference type="ARBA" id="ARBA00023242"/>
    </source>
</evidence>
<keyword evidence="4" id="KW-0677">Repeat</keyword>
<name>A0A0N7ZA18_SCYOL</name>
<comment type="subcellular location">
    <subcellularLocation>
        <location evidence="1">Nucleus</location>
    </subcellularLocation>
</comment>
<evidence type="ECO:0000256" key="7">
    <source>
        <dbReference type="ARBA" id="ARBA00023015"/>
    </source>
</evidence>
<evidence type="ECO:0000256" key="9">
    <source>
        <dbReference type="ARBA" id="ARBA00023163"/>
    </source>
</evidence>
<dbReference type="Pfam" id="PF00096">
    <property type="entry name" value="zf-C2H2"/>
    <property type="match status" value="6"/>
</dbReference>
<dbReference type="EMBL" id="GDRN01106191">
    <property type="protein sequence ID" value="JAI57608.1"/>
    <property type="molecule type" value="Transcribed_RNA"/>
</dbReference>
<dbReference type="SMART" id="SM00355">
    <property type="entry name" value="ZnF_C2H2"/>
    <property type="match status" value="8"/>
</dbReference>
<comment type="similarity">
    <text evidence="2">Belongs to the krueppel C2H2-type zinc-finger protein family.</text>
</comment>
<dbReference type="FunFam" id="3.30.160.60:FF:000620">
    <property type="entry name" value="Zinc finger protein 263"/>
    <property type="match status" value="1"/>
</dbReference>
<feature type="domain" description="C2H2-type" evidence="14">
    <location>
        <begin position="100"/>
        <end position="127"/>
    </location>
</feature>
<dbReference type="Gene3D" id="3.30.160.60">
    <property type="entry name" value="Classic Zinc Finger"/>
    <property type="match status" value="7"/>
</dbReference>
<evidence type="ECO:0000256" key="11">
    <source>
        <dbReference type="PROSITE-ProRule" id="PRU00042"/>
    </source>
</evidence>
<dbReference type="FunFam" id="3.30.160.60:FF:000759">
    <property type="entry name" value="zinc finger protein 16"/>
    <property type="match status" value="1"/>
</dbReference>
<evidence type="ECO:0000256" key="13">
    <source>
        <dbReference type="SAM" id="MobiDB-lite"/>
    </source>
</evidence>
<feature type="domain" description="C2H2-type" evidence="14">
    <location>
        <begin position="128"/>
        <end position="155"/>
    </location>
</feature>
<feature type="domain" description="C2H2-type" evidence="14">
    <location>
        <begin position="73"/>
        <end position="100"/>
    </location>
</feature>
<keyword evidence="12" id="KW-0175">Coiled coil</keyword>
<protein>
    <recommendedName>
        <fullName evidence="14">C2H2-type domain-containing protein</fullName>
    </recommendedName>
</protein>
<dbReference type="GO" id="GO:0000981">
    <property type="term" value="F:DNA-binding transcription factor activity, RNA polymerase II-specific"/>
    <property type="evidence" value="ECO:0007669"/>
    <property type="project" value="TreeGrafter"/>
</dbReference>
<feature type="domain" description="C2H2-type" evidence="14">
    <location>
        <begin position="155"/>
        <end position="182"/>
    </location>
</feature>
<evidence type="ECO:0000256" key="6">
    <source>
        <dbReference type="ARBA" id="ARBA00022833"/>
    </source>
</evidence>
<organism evidence="15">
    <name type="scientific">Scylla olivacea</name>
    <name type="common">Orange mud crab</name>
    <name type="synonym">Cancer olivacea</name>
    <dbReference type="NCBI Taxonomy" id="85551"/>
    <lineage>
        <taxon>Eukaryota</taxon>
        <taxon>Metazoa</taxon>
        <taxon>Ecdysozoa</taxon>
        <taxon>Arthropoda</taxon>
        <taxon>Crustacea</taxon>
        <taxon>Multicrustacea</taxon>
        <taxon>Malacostraca</taxon>
        <taxon>Eumalacostraca</taxon>
        <taxon>Eucarida</taxon>
        <taxon>Decapoda</taxon>
        <taxon>Pleocyemata</taxon>
        <taxon>Brachyura</taxon>
        <taxon>Eubrachyura</taxon>
        <taxon>Portunoidea</taxon>
        <taxon>Portunidae</taxon>
        <taxon>Portuninae</taxon>
        <taxon>Scylla</taxon>
    </lineage>
</organism>
<dbReference type="GO" id="GO:0005634">
    <property type="term" value="C:nucleus"/>
    <property type="evidence" value="ECO:0007669"/>
    <property type="project" value="UniProtKB-SubCell"/>
</dbReference>
<dbReference type="SUPFAM" id="SSF57667">
    <property type="entry name" value="beta-beta-alpha zinc fingers"/>
    <property type="match status" value="4"/>
</dbReference>
<keyword evidence="8" id="KW-0238">DNA-binding</keyword>
<sequence>MDIPALLAPQVRKYECLRCGETQPTHSQYIQHCLAHIGITIYLCQVCQHLFHTHTQLETHTAAEHEGRKRKKYSCEECGKEFNNKTQFGRHSDIHAGKKFMCEQCGKLFSQKGYLKVHQAIHSSVKSFECDVCGRKFTQKSTLVHHAAVHTGKRFNCDECGKIFSRKSYLSYHQKTHRVEEGVGEVRKFGCSQCTREFSHKGDLTQHVRSVHQGIKFGCEICRKEFTKKSNLAKHIKTHEEDVKGAEELAEVQVEQGEHGRGSVKGNVTATGKMLRIFEGKKKVMRGQTPLGKNKGRKRKIKGKP</sequence>
<feature type="region of interest" description="Disordered" evidence="13">
    <location>
        <begin position="284"/>
        <end position="305"/>
    </location>
</feature>
<evidence type="ECO:0000256" key="5">
    <source>
        <dbReference type="ARBA" id="ARBA00022771"/>
    </source>
</evidence>
<dbReference type="FunFam" id="3.30.160.60:FF:000322">
    <property type="entry name" value="GDNF-inducible zinc finger protein 1"/>
    <property type="match status" value="1"/>
</dbReference>
<reference evidence="15" key="1">
    <citation type="submission" date="2015-09" db="EMBL/GenBank/DDBJ databases">
        <title>Scylla olivacea transcriptome.</title>
        <authorList>
            <person name="Ikhwanuddin M."/>
        </authorList>
    </citation>
    <scope>NUCLEOTIDE SEQUENCE</scope>
</reference>
<keyword evidence="9" id="KW-0804">Transcription</keyword>
<feature type="coiled-coil region" evidence="12">
    <location>
        <begin position="229"/>
        <end position="256"/>
    </location>
</feature>
<dbReference type="PANTHER" id="PTHR24381:SF450">
    <property type="entry name" value="GASTRULA ZINC FINGER PROTEIN XLCGF26.1-LIKE-RELATED"/>
    <property type="match status" value="1"/>
</dbReference>
<dbReference type="GO" id="GO:0008270">
    <property type="term" value="F:zinc ion binding"/>
    <property type="evidence" value="ECO:0007669"/>
    <property type="project" value="UniProtKB-KW"/>
</dbReference>
<evidence type="ECO:0000256" key="2">
    <source>
        <dbReference type="ARBA" id="ARBA00006991"/>
    </source>
</evidence>
<keyword evidence="5 11" id="KW-0863">Zinc-finger</keyword>
<evidence type="ECO:0000256" key="3">
    <source>
        <dbReference type="ARBA" id="ARBA00022723"/>
    </source>
</evidence>